<accession>A0A1M6Y8I1</accession>
<dbReference type="RefSeq" id="WP_188744961.1">
    <property type="nucleotide sequence ID" value="NZ_BMLR01000001.1"/>
</dbReference>
<dbReference type="AlphaFoldDB" id="A0A1M6Y8I1"/>
<evidence type="ECO:0000313" key="3">
    <source>
        <dbReference type="Proteomes" id="UP000183974"/>
    </source>
</evidence>
<evidence type="ECO:0000256" key="1">
    <source>
        <dbReference type="SAM" id="SignalP"/>
    </source>
</evidence>
<sequence>MIFRTVLVILIALGTAAQAQMADKTEIARTLFLEAIRATPSLADENDPRRFALMTYVDPGSSKTFGQRPAAEQQQNLDAAETWIRQQLQQPPALPLKIEVALPAAIQMNDDGSVRLRAGSGKKPKIVSGTLDALRVQAPLQSPGVEIYPIQPFDLTALRPPAAVQDRLEGLARSRQGVMIVAQITVTRINPTVQSRVTSAAGSVDALAVHEITAVNRELVPGNLIWTLPAPETDADSVTLANVEQALRLRSRDGRYLDERQGGASALNQLMQWRALTALPIEDILSRRLSPDLFWQAYLQMAPRALQDRLIPPDKLTPGRDRFALHINDIEQRDLEDRTLRALLPQIAAVLPQDPIAVTSTVTVPMSDYDFDKGGFAVTFRAGGWLLGTHYPVVSGLPDFFRIGQNEATQILDRMAMIDGPGRKFLTLYAELGLRARETVFAPDGPIGLPRITPGFDLSALSLHAGSNHPDHDSLQTNKLLDLDPQNYRGAEQPIADRDELALWGELSGDPGARGEDLIAAAMQVAEDRAAFAQAMNRRGQADDPLAAAHALAMPDPPVLTGTMTFVKQGTGWSANGFRWTYRSNESGLDAPQVELADSSILTNLPLSDTQDSAMQAIGGTVQYRALFTPVATAIKGGRTTVFVRLREIALFSHQKDETGLPLLRVILKEEPGTAQPEAPQSADLPDRPEIVMLDHDFLDLLQVRETGDSLDEATLDRMFLDRLHRELRTQNDADLSWGRFFDPIPQRLNRIERAAMLPAFQAWQTARVAALPERVMLRVATNPISAGCAALSYAHPSQVNGFSPGVKAMLEGLDYAALAQSVGNTLGMLEKTAQKIPERKPVLADTRLTQIGGRPIYQLYRTARHPSVSACVGQERLDAVTDGFDPAASQTTDAVIVLNHPILIANERRQVVETRHLARLADIAFVPGTPAGPGPRHAGTFRIELDVTDSIFYGQDALPQRHMPDPTGKPVRLSVAQVENLRVPAPQVSDIKGMRLETSAEDMEIALIANGAGQRDYAQSFARQISPKPVPGLGTLPATEAITDATMLIDLPEHEAILSLSDSRTGTPRLGLGRIKLYDPAAVTSDGLAGALIKKYGEPRFAEADRRGGRQLNRYVWGYHPAISMPYCLPQMNETAGRQMRDAFRIDNDEDRRFLDLANALTWPQFGSLTEAGPDFGLCQPIVIAEISTHADKLSLSTWVIDPAVLSGLDWGGDDGTPKTAGELASEAADIDL</sequence>
<proteinExistence type="predicted"/>
<feature type="signal peptide" evidence="1">
    <location>
        <begin position="1"/>
        <end position="19"/>
    </location>
</feature>
<evidence type="ECO:0000313" key="2">
    <source>
        <dbReference type="EMBL" id="SHL14508.1"/>
    </source>
</evidence>
<dbReference type="Proteomes" id="UP000183974">
    <property type="component" value="Unassembled WGS sequence"/>
</dbReference>
<gene>
    <name evidence="2" type="ORF">SAMN05444398_101746</name>
</gene>
<feature type="chain" id="PRO_5012093517" evidence="1">
    <location>
        <begin position="20"/>
        <end position="1234"/>
    </location>
</feature>
<protein>
    <submittedName>
        <fullName evidence="2">Uncharacterized protein</fullName>
    </submittedName>
</protein>
<keyword evidence="1" id="KW-0732">Signal</keyword>
<organism evidence="2 3">
    <name type="scientific">Roseovarius pacificus</name>
    <dbReference type="NCBI Taxonomy" id="337701"/>
    <lineage>
        <taxon>Bacteria</taxon>
        <taxon>Pseudomonadati</taxon>
        <taxon>Pseudomonadota</taxon>
        <taxon>Alphaproteobacteria</taxon>
        <taxon>Rhodobacterales</taxon>
        <taxon>Roseobacteraceae</taxon>
        <taxon>Roseovarius</taxon>
    </lineage>
</organism>
<reference evidence="2 3" key="1">
    <citation type="submission" date="2016-11" db="EMBL/GenBank/DDBJ databases">
        <authorList>
            <person name="Jaros S."/>
            <person name="Januszkiewicz K."/>
            <person name="Wedrychowicz H."/>
        </authorList>
    </citation>
    <scope>NUCLEOTIDE SEQUENCE [LARGE SCALE GENOMIC DNA]</scope>
    <source>
        <strain evidence="2 3">DSM 29589</strain>
    </source>
</reference>
<keyword evidence="3" id="KW-1185">Reference proteome</keyword>
<name>A0A1M6Y8I1_9RHOB</name>
<dbReference type="STRING" id="337701.SAMN05444398_101746"/>
<dbReference type="EMBL" id="FRBR01000001">
    <property type="protein sequence ID" value="SHL14508.1"/>
    <property type="molecule type" value="Genomic_DNA"/>
</dbReference>